<feature type="compositionally biased region" description="Low complexity" evidence="5">
    <location>
        <begin position="379"/>
        <end position="389"/>
    </location>
</feature>
<proteinExistence type="predicted"/>
<dbReference type="STRING" id="106370.Francci3_3375"/>
<organism evidence="7 8">
    <name type="scientific">Frankia casuarinae (strain DSM 45818 / CECT 9043 / HFP020203 / CcI3)</name>
    <dbReference type="NCBI Taxonomy" id="106370"/>
    <lineage>
        <taxon>Bacteria</taxon>
        <taxon>Bacillati</taxon>
        <taxon>Actinomycetota</taxon>
        <taxon>Actinomycetes</taxon>
        <taxon>Frankiales</taxon>
        <taxon>Frankiaceae</taxon>
        <taxon>Frankia</taxon>
    </lineage>
</organism>
<dbReference type="PANTHER" id="PTHR11228:SF34">
    <property type="entry name" value="TUNGSTEN-CONTAINING ALDEHYDE FERREDOXIN OXIDOREDUCTASE COFACTOR MODIFYING PROTEIN"/>
    <property type="match status" value="1"/>
</dbReference>
<dbReference type="Pfam" id="PF04055">
    <property type="entry name" value="Radical_SAM"/>
    <property type="match status" value="1"/>
</dbReference>
<dbReference type="PANTHER" id="PTHR11228">
    <property type="entry name" value="RADICAL SAM DOMAIN PROTEIN"/>
    <property type="match status" value="1"/>
</dbReference>
<evidence type="ECO:0000313" key="8">
    <source>
        <dbReference type="Proteomes" id="UP000001937"/>
    </source>
</evidence>
<dbReference type="HOGENOM" id="CLU_427444_0_0_11"/>
<feature type="compositionally biased region" description="Basic residues" evidence="5">
    <location>
        <begin position="452"/>
        <end position="464"/>
    </location>
</feature>
<dbReference type="eggNOG" id="COG0535">
    <property type="taxonomic scope" value="Bacteria"/>
</dbReference>
<dbReference type="GO" id="GO:0003824">
    <property type="term" value="F:catalytic activity"/>
    <property type="evidence" value="ECO:0007669"/>
    <property type="project" value="InterPro"/>
</dbReference>
<keyword evidence="1" id="KW-0949">S-adenosyl-L-methionine</keyword>
<dbReference type="InterPro" id="IPR050377">
    <property type="entry name" value="Radical_SAM_PqqE_MftC-like"/>
</dbReference>
<protein>
    <submittedName>
        <fullName evidence="7">Radical SAM</fullName>
    </submittedName>
</protein>
<gene>
    <name evidence="7" type="ordered locus">Francci3_3375</name>
</gene>
<accession>Q2J7L2</accession>
<keyword evidence="2" id="KW-0479">Metal-binding</keyword>
<dbReference type="GO" id="GO:0051536">
    <property type="term" value="F:iron-sulfur cluster binding"/>
    <property type="evidence" value="ECO:0007669"/>
    <property type="project" value="UniProtKB-KW"/>
</dbReference>
<feature type="domain" description="Radical SAM core" evidence="6">
    <location>
        <begin position="66"/>
        <end position="165"/>
    </location>
</feature>
<evidence type="ECO:0000256" key="2">
    <source>
        <dbReference type="ARBA" id="ARBA00022723"/>
    </source>
</evidence>
<dbReference type="SUPFAM" id="SSF102114">
    <property type="entry name" value="Radical SAM enzymes"/>
    <property type="match status" value="1"/>
</dbReference>
<name>Q2J7L2_FRACC</name>
<feature type="compositionally biased region" description="Low complexity" evidence="5">
    <location>
        <begin position="614"/>
        <end position="640"/>
    </location>
</feature>
<dbReference type="GO" id="GO:0046872">
    <property type="term" value="F:metal ion binding"/>
    <property type="evidence" value="ECO:0007669"/>
    <property type="project" value="UniProtKB-KW"/>
</dbReference>
<keyword evidence="8" id="KW-1185">Reference proteome</keyword>
<evidence type="ECO:0000259" key="6">
    <source>
        <dbReference type="Pfam" id="PF04055"/>
    </source>
</evidence>
<dbReference type="SFLD" id="SFLDS00029">
    <property type="entry name" value="Radical_SAM"/>
    <property type="match status" value="1"/>
</dbReference>
<dbReference type="Proteomes" id="UP000001937">
    <property type="component" value="Chromosome"/>
</dbReference>
<evidence type="ECO:0000256" key="4">
    <source>
        <dbReference type="ARBA" id="ARBA00023014"/>
    </source>
</evidence>
<dbReference type="CDD" id="cd01335">
    <property type="entry name" value="Radical_SAM"/>
    <property type="match status" value="1"/>
</dbReference>
<feature type="compositionally biased region" description="Basic and acidic residues" evidence="5">
    <location>
        <begin position="527"/>
        <end position="546"/>
    </location>
</feature>
<dbReference type="InterPro" id="IPR013785">
    <property type="entry name" value="Aldolase_TIM"/>
</dbReference>
<evidence type="ECO:0000256" key="3">
    <source>
        <dbReference type="ARBA" id="ARBA00023004"/>
    </source>
</evidence>
<feature type="region of interest" description="Disordered" evidence="5">
    <location>
        <begin position="490"/>
        <end position="509"/>
    </location>
</feature>
<feature type="compositionally biased region" description="Gly residues" evidence="5">
    <location>
        <begin position="547"/>
        <end position="561"/>
    </location>
</feature>
<dbReference type="EMBL" id="CP000249">
    <property type="protein sequence ID" value="ABD12730.1"/>
    <property type="molecule type" value="Genomic_DNA"/>
</dbReference>
<evidence type="ECO:0000256" key="5">
    <source>
        <dbReference type="SAM" id="MobiDB-lite"/>
    </source>
</evidence>
<feature type="region of interest" description="Disordered" evidence="5">
    <location>
        <begin position="521"/>
        <end position="640"/>
    </location>
</feature>
<dbReference type="InterPro" id="IPR007197">
    <property type="entry name" value="rSAM"/>
</dbReference>
<keyword evidence="4" id="KW-0411">Iron-sulfur</keyword>
<keyword evidence="3" id="KW-0408">Iron</keyword>
<feature type="region of interest" description="Disordered" evidence="5">
    <location>
        <begin position="374"/>
        <end position="484"/>
    </location>
</feature>
<evidence type="ECO:0000313" key="7">
    <source>
        <dbReference type="EMBL" id="ABD12730.1"/>
    </source>
</evidence>
<feature type="compositionally biased region" description="Basic residues" evidence="5">
    <location>
        <begin position="490"/>
        <end position="499"/>
    </location>
</feature>
<evidence type="ECO:0000256" key="1">
    <source>
        <dbReference type="ARBA" id="ARBA00022691"/>
    </source>
</evidence>
<feature type="compositionally biased region" description="Basic and acidic residues" evidence="5">
    <location>
        <begin position="562"/>
        <end position="573"/>
    </location>
</feature>
<dbReference type="Gene3D" id="3.20.20.70">
    <property type="entry name" value="Aldolase class I"/>
    <property type="match status" value="1"/>
</dbReference>
<dbReference type="AlphaFoldDB" id="Q2J7L2"/>
<sequence>MTQSLPGDNPALHRQFPTAFPHLSRSLVRGRIRPGKSNGFGGILEQVYPHTGVCYTYGNHERVYLIYTYACNATCAHCLVQSSPHRRERFDLATAIEILRTAARFGRRFLDLGGGEIMLHPEDTCALARAATDLGYYVSLNTNGFWARTPERARTLVSRLQQAGVQAIFPSASAFHLPFVPVERLRHLRRACADLGMVHELSWVASHLPDVDAQLLDDLDLGGETVYPNSLTTEGNDPEVMAALTRHYSRFTPDRLPDCGSLQLGVNPRGHVIATCEMTNLNEKFRGTALFIGDFTRTPFEQLLEAERDTAVLQFLYHNPPAALHDLLLADPQEGGGYRHRYADRTYHSVTDYLADLLRDENVPAAERAIARASDTRASHASASHASTAVPGRFHPVISRASPRLDPAGNRRPAGNPRSDSTPGREEFIDGGENANLQLFSSPCGPPGSPHHVGHGGFRRRHRQGQPAGLAPGTGPHPGLPDQRVRLLRRRPQPGRPRGRRDPEAAAGPARLARVAALLGTGTCGADPHRGHHPDGPPAGHGRDVGRGLGGPHRGGAGRTGLGDRGDQRLEPRRRYRASLASGLTCGSDSSGPAESAPCTPARWPTTPGWTNWSSPTSTRSRPPAGRARPGPGSRRISRR</sequence>
<reference evidence="7 8" key="1">
    <citation type="journal article" date="2007" name="Genome Res.">
        <title>Genome characteristics of facultatively symbiotic Frankia sp. strains reflect host range and host plant biogeography.</title>
        <authorList>
            <person name="Normand P."/>
            <person name="Lapierre P."/>
            <person name="Tisa L.S."/>
            <person name="Gogarten J.P."/>
            <person name="Alloisio N."/>
            <person name="Bagnarol E."/>
            <person name="Bassi C.A."/>
            <person name="Berry A.M."/>
            <person name="Bickhart D.M."/>
            <person name="Choisne N."/>
            <person name="Couloux A."/>
            <person name="Cournoyer B."/>
            <person name="Cruveiller S."/>
            <person name="Daubin V."/>
            <person name="Demange N."/>
            <person name="Francino M.P."/>
            <person name="Goltsman E."/>
            <person name="Huang Y."/>
            <person name="Kopp O.R."/>
            <person name="Labarre L."/>
            <person name="Lapidus A."/>
            <person name="Lavire C."/>
            <person name="Marechal J."/>
            <person name="Martinez M."/>
            <person name="Mastronunzio J.E."/>
            <person name="Mullin B.C."/>
            <person name="Niemann J."/>
            <person name="Pujic P."/>
            <person name="Rawnsley T."/>
            <person name="Rouy Z."/>
            <person name="Schenowitz C."/>
            <person name="Sellstedt A."/>
            <person name="Tavares F."/>
            <person name="Tomkins J.P."/>
            <person name="Vallenet D."/>
            <person name="Valverde C."/>
            <person name="Wall L.G."/>
            <person name="Wang Y."/>
            <person name="Medigue C."/>
            <person name="Benson D.R."/>
        </authorList>
    </citation>
    <scope>NUCLEOTIDE SEQUENCE [LARGE SCALE GENOMIC DNA]</scope>
    <source>
        <strain evidence="8">DSM 45818 / CECT 9043 / CcI3</strain>
    </source>
</reference>
<dbReference type="KEGG" id="fra:Francci3_3375"/>
<dbReference type="InterPro" id="IPR058240">
    <property type="entry name" value="rSAM_sf"/>
</dbReference>